<reference evidence="9 10" key="1">
    <citation type="submission" date="2018-02" db="EMBL/GenBank/DDBJ databases">
        <title>Corynebacterium alimpuense sp. nov., a marine obligate actinomycete isolated from sediments of Valparaiso bay, Chile.</title>
        <authorList>
            <person name="Claverias F."/>
            <person name="Gonzales-Siles L."/>
            <person name="Salva-Serra F."/>
            <person name="Inganaes E."/>
            <person name="Molin K."/>
            <person name="Cumsille A."/>
            <person name="Undabarrena A."/>
            <person name="Couve E."/>
            <person name="Moore E.R.B."/>
            <person name="Gomila M."/>
            <person name="Camara B."/>
        </authorList>
    </citation>
    <scope>NUCLEOTIDE SEQUENCE [LARGE SCALE GENOMIC DNA]</scope>
    <source>
        <strain evidence="9 10">CCUG 69366</strain>
    </source>
</reference>
<dbReference type="Gene3D" id="3.40.710.10">
    <property type="entry name" value="DD-peptidase/beta-lactamase superfamily"/>
    <property type="match status" value="1"/>
</dbReference>
<sequence length="415" mass="45225">MRTPIPDYLEKILDVVRDEDGGETAGYIPELAAADPERLAMAICTTSGHIYSAGDAEVEFTIQSISKPFVYAMALQELGEHAVGKVVGMEPSGEAFNELSLDSFDKRPVNPMINAGAIAVNQIINGEDSSVEDRVEKIRKLFSRLAGRELTIDEQVRDSELSHSDRNLSIAYMLRNYDIIHDDAHDAVTSYTSQCSILVNTRDLSVMSATLANGGVQPVTGERILTPTACRLTLAVMSSAGMYDAAGRWMSKVGIPAKSGVAGGLIGNLPGRLGIATFSPRLDPQGNSTRGVRFFERLSHDMDLHLMSSDSYDAAGVRSIARDGNRTIIRLQGMVNFLAAENILYELAGEPLGGEEIILDVSRVTEINRVGRRIVKEGLRRLREQGFWCGIYDPEGLVSNLKYADGTFAHKVESL</sequence>
<dbReference type="GO" id="GO:0006537">
    <property type="term" value="P:glutamate biosynthetic process"/>
    <property type="evidence" value="ECO:0007669"/>
    <property type="project" value="TreeGrafter"/>
</dbReference>
<evidence type="ECO:0000256" key="4">
    <source>
        <dbReference type="ARBA" id="ARBA00022801"/>
    </source>
</evidence>
<dbReference type="HAMAP" id="MF_00313">
    <property type="entry name" value="Glutaminase"/>
    <property type="match status" value="1"/>
</dbReference>
<gene>
    <name evidence="7" type="primary">glsA</name>
    <name evidence="9" type="ORF">C5L39_04940</name>
</gene>
<proteinExistence type="inferred from homology"/>
<feature type="domain" description="STAS" evidence="8">
    <location>
        <begin position="328"/>
        <end position="386"/>
    </location>
</feature>
<evidence type="ECO:0000313" key="9">
    <source>
        <dbReference type="EMBL" id="RNE49681.1"/>
    </source>
</evidence>
<feature type="binding site" evidence="7">
    <location>
        <position position="243"/>
    </location>
    <ligand>
        <name>substrate</name>
    </ligand>
</feature>
<dbReference type="GO" id="GO:0006543">
    <property type="term" value="P:L-glutamine catabolic process"/>
    <property type="evidence" value="ECO:0007669"/>
    <property type="project" value="TreeGrafter"/>
</dbReference>
<dbReference type="Gene3D" id="3.30.750.24">
    <property type="entry name" value="STAS domain"/>
    <property type="match status" value="2"/>
</dbReference>
<dbReference type="PANTHER" id="PTHR12544">
    <property type="entry name" value="GLUTAMINASE"/>
    <property type="match status" value="1"/>
</dbReference>
<dbReference type="RefSeq" id="WP_123047728.1">
    <property type="nucleotide sequence ID" value="NZ_PTJO01000003.1"/>
</dbReference>
<feature type="binding site" evidence="7">
    <location>
        <position position="191"/>
    </location>
    <ligand>
        <name>substrate</name>
    </ligand>
</feature>
<keyword evidence="10" id="KW-1185">Reference proteome</keyword>
<dbReference type="InterPro" id="IPR012338">
    <property type="entry name" value="Beta-lactam/transpept-like"/>
</dbReference>
<keyword evidence="4 7" id="KW-0378">Hydrolase</keyword>
<evidence type="ECO:0000256" key="1">
    <source>
        <dbReference type="ARBA" id="ARBA00011076"/>
    </source>
</evidence>
<accession>A0A3M8K8Y8</accession>
<feature type="binding site" evidence="7">
    <location>
        <position position="167"/>
    </location>
    <ligand>
        <name>substrate</name>
    </ligand>
</feature>
<comment type="caution">
    <text evidence="9">The sequence shown here is derived from an EMBL/GenBank/DDBJ whole genome shotgun (WGS) entry which is preliminary data.</text>
</comment>
<keyword evidence="7" id="KW-0007">Acetylation</keyword>
<dbReference type="InterPro" id="IPR015868">
    <property type="entry name" value="Glutaminase"/>
</dbReference>
<feature type="binding site" evidence="7">
    <location>
        <position position="160"/>
    </location>
    <ligand>
        <name>substrate</name>
    </ligand>
</feature>
<dbReference type="Pfam" id="PF04960">
    <property type="entry name" value="Glutaminase"/>
    <property type="match status" value="1"/>
</dbReference>
<evidence type="ECO:0000259" key="8">
    <source>
        <dbReference type="PROSITE" id="PS50801"/>
    </source>
</evidence>
<dbReference type="PROSITE" id="PS50801">
    <property type="entry name" value="STAS"/>
    <property type="match status" value="1"/>
</dbReference>
<dbReference type="FunFam" id="3.40.710.10:FF:000005">
    <property type="entry name" value="Glutaminase"/>
    <property type="match status" value="1"/>
</dbReference>
<dbReference type="SUPFAM" id="SSF56601">
    <property type="entry name" value="beta-lactamase/transpeptidase-like"/>
    <property type="match status" value="1"/>
</dbReference>
<name>A0A3M8K8Y8_9CORY</name>
<organism evidence="9 10">
    <name type="scientific">Corynebacterium alimapuense</name>
    <dbReference type="NCBI Taxonomy" id="1576874"/>
    <lineage>
        <taxon>Bacteria</taxon>
        <taxon>Bacillati</taxon>
        <taxon>Actinomycetota</taxon>
        <taxon>Actinomycetes</taxon>
        <taxon>Mycobacteriales</taxon>
        <taxon>Corynebacteriaceae</taxon>
        <taxon>Corynebacterium</taxon>
    </lineage>
</organism>
<evidence type="ECO:0000256" key="5">
    <source>
        <dbReference type="ARBA" id="ARBA00049534"/>
    </source>
</evidence>
<feature type="binding site" evidence="7">
    <location>
        <position position="114"/>
    </location>
    <ligand>
        <name>substrate</name>
    </ligand>
</feature>
<evidence type="ECO:0000256" key="2">
    <source>
        <dbReference type="ARBA" id="ARBA00011881"/>
    </source>
</evidence>
<protein>
    <recommendedName>
        <fullName evidence="6 7">Glutaminase</fullName>
        <ecNumber evidence="3 7">3.5.1.2</ecNumber>
    </recommendedName>
</protein>
<dbReference type="PANTHER" id="PTHR12544:SF29">
    <property type="entry name" value="GLUTAMINASE"/>
    <property type="match status" value="1"/>
</dbReference>
<comment type="subunit">
    <text evidence="2 7">Homotetramer.</text>
</comment>
<evidence type="ECO:0000256" key="3">
    <source>
        <dbReference type="ARBA" id="ARBA00012918"/>
    </source>
</evidence>
<dbReference type="InterPro" id="IPR036513">
    <property type="entry name" value="STAS_dom_sf"/>
</dbReference>
<dbReference type="GO" id="GO:0004359">
    <property type="term" value="F:glutaminase activity"/>
    <property type="evidence" value="ECO:0007669"/>
    <property type="project" value="UniProtKB-UniRule"/>
</dbReference>
<dbReference type="NCBIfam" id="NF002134">
    <property type="entry name" value="PRK00971.1-4"/>
    <property type="match status" value="1"/>
</dbReference>
<dbReference type="Proteomes" id="UP000266975">
    <property type="component" value="Unassembled WGS sequence"/>
</dbReference>
<evidence type="ECO:0000256" key="7">
    <source>
        <dbReference type="HAMAP-Rule" id="MF_00313"/>
    </source>
</evidence>
<dbReference type="InterPro" id="IPR002645">
    <property type="entry name" value="STAS_dom"/>
</dbReference>
<feature type="binding site" evidence="7">
    <location>
        <position position="64"/>
    </location>
    <ligand>
        <name>substrate</name>
    </ligand>
</feature>
<comment type="catalytic activity">
    <reaction evidence="5 7">
        <text>L-glutamine + H2O = L-glutamate + NH4(+)</text>
        <dbReference type="Rhea" id="RHEA:15889"/>
        <dbReference type="ChEBI" id="CHEBI:15377"/>
        <dbReference type="ChEBI" id="CHEBI:28938"/>
        <dbReference type="ChEBI" id="CHEBI:29985"/>
        <dbReference type="ChEBI" id="CHEBI:58359"/>
        <dbReference type="EC" id="3.5.1.2"/>
    </reaction>
</comment>
<dbReference type="EMBL" id="PTJO01000003">
    <property type="protein sequence ID" value="RNE49681.1"/>
    <property type="molecule type" value="Genomic_DNA"/>
</dbReference>
<dbReference type="OrthoDB" id="9788822at2"/>
<dbReference type="SUPFAM" id="SSF52091">
    <property type="entry name" value="SpoIIaa-like"/>
    <property type="match status" value="1"/>
</dbReference>
<dbReference type="EC" id="3.5.1.2" evidence="3 7"/>
<evidence type="ECO:0000256" key="6">
    <source>
        <dbReference type="ARBA" id="ARBA00070405"/>
    </source>
</evidence>
<dbReference type="NCBIfam" id="TIGR03814">
    <property type="entry name" value="Gln_ase"/>
    <property type="match status" value="1"/>
</dbReference>
<comment type="similarity">
    <text evidence="1 7">Belongs to the glutaminase family.</text>
</comment>
<feature type="binding site" evidence="7">
    <location>
        <position position="261"/>
    </location>
    <ligand>
        <name>substrate</name>
    </ligand>
</feature>
<evidence type="ECO:0000313" key="10">
    <source>
        <dbReference type="Proteomes" id="UP000266975"/>
    </source>
</evidence>
<dbReference type="AlphaFoldDB" id="A0A3M8K8Y8"/>